<keyword evidence="5 8" id="KW-0812">Transmembrane</keyword>
<feature type="transmembrane region" description="Helical" evidence="8">
    <location>
        <begin position="49"/>
        <end position="68"/>
    </location>
</feature>
<evidence type="ECO:0000256" key="6">
    <source>
        <dbReference type="ARBA" id="ARBA00022989"/>
    </source>
</evidence>
<protein>
    <submittedName>
        <fullName evidence="10">MFS transporter</fullName>
    </submittedName>
</protein>
<feature type="domain" description="Major facilitator superfamily (MFS) profile" evidence="9">
    <location>
        <begin position="11"/>
        <end position="463"/>
    </location>
</feature>
<evidence type="ECO:0000256" key="8">
    <source>
        <dbReference type="SAM" id="Phobius"/>
    </source>
</evidence>
<feature type="transmembrane region" description="Helical" evidence="8">
    <location>
        <begin position="164"/>
        <end position="184"/>
    </location>
</feature>
<feature type="transmembrane region" description="Helical" evidence="8">
    <location>
        <begin position="102"/>
        <end position="124"/>
    </location>
</feature>
<dbReference type="PRINTS" id="PR01036">
    <property type="entry name" value="TCRTETB"/>
</dbReference>
<keyword evidence="7 8" id="KW-0472">Membrane</keyword>
<feature type="transmembrane region" description="Helical" evidence="8">
    <location>
        <begin position="267"/>
        <end position="290"/>
    </location>
</feature>
<evidence type="ECO:0000256" key="4">
    <source>
        <dbReference type="ARBA" id="ARBA00022475"/>
    </source>
</evidence>
<sequence>MRKLFPEKWLVVIAVLLGTFTIILNNSMLNPAVPHLMKVFDADAVSTGWVITIFMVTMGVTMPLTGYLGDKYGKKKLYLIGLLIFITGSTLGSFSWDLNSLIFFRGLQGVAGGLMMPLSMALIFEAFPRNERGLATGIWGIAAMMAPTIGPTVGGFIIETGSWQWLFLFNVPTGLLGLVIGAMYLKNTNKVNGISFDKWGFVTVTAGVGAILFALGRISALEHFTEPLNIGLIVFGFISLFIFVKIENRIEQPLLDLSIFKNKAFTYSVWVAISTSLALFGGIFLIPLLIQHVYGLGAIITGLIFLPAALCTGIFMTIGGRLLDRKGPLLVVTSGLVVTAIATLALGFTSMETSLAAIFVLMALRGVGQGFSTMPAQTAGMNAIPDQFISRGSAMNNVLRQMSSALGIVFISIFYEVRRVQVYANVETMEQASLQAINEGFIILGIIAVVTIPFGWLLGKESEKLEKKDSLSA</sequence>
<keyword evidence="4" id="KW-1003">Cell membrane</keyword>
<reference evidence="10 11" key="1">
    <citation type="submission" date="2016-10" db="EMBL/GenBank/DDBJ databases">
        <title>Draft genome sequences of four alkaliphilic bacteria belonging to the Anaerobacillus genus.</title>
        <authorList>
            <person name="Bassil N.M."/>
            <person name="Lloyd J.R."/>
        </authorList>
    </citation>
    <scope>NUCLEOTIDE SEQUENCE [LARGE SCALE GENOMIC DNA]</scope>
    <source>
        <strain evidence="10 11">DSM 15340</strain>
    </source>
</reference>
<dbReference type="OrthoDB" id="9816041at2"/>
<evidence type="ECO:0000259" key="9">
    <source>
        <dbReference type="PROSITE" id="PS50850"/>
    </source>
</evidence>
<feature type="transmembrane region" description="Helical" evidence="8">
    <location>
        <begin position="136"/>
        <end position="158"/>
    </location>
</feature>
<evidence type="ECO:0000256" key="1">
    <source>
        <dbReference type="ARBA" id="ARBA00004651"/>
    </source>
</evidence>
<feature type="transmembrane region" description="Helical" evidence="8">
    <location>
        <begin position="77"/>
        <end position="96"/>
    </location>
</feature>
<dbReference type="PROSITE" id="PS00217">
    <property type="entry name" value="SUGAR_TRANSPORT_2"/>
    <property type="match status" value="1"/>
</dbReference>
<dbReference type="InterPro" id="IPR020846">
    <property type="entry name" value="MFS_dom"/>
</dbReference>
<dbReference type="InterPro" id="IPR011701">
    <property type="entry name" value="MFS"/>
</dbReference>
<evidence type="ECO:0000313" key="10">
    <source>
        <dbReference type="EMBL" id="OIJ16220.1"/>
    </source>
</evidence>
<evidence type="ECO:0000313" key="11">
    <source>
        <dbReference type="Proteomes" id="UP000180098"/>
    </source>
</evidence>
<keyword evidence="6 8" id="KW-1133">Transmembrane helix</keyword>
<feature type="transmembrane region" description="Helical" evidence="8">
    <location>
        <begin position="296"/>
        <end position="317"/>
    </location>
</feature>
<dbReference type="PANTHER" id="PTHR42718">
    <property type="entry name" value="MAJOR FACILITATOR SUPERFAMILY MULTIDRUG TRANSPORTER MFSC"/>
    <property type="match status" value="1"/>
</dbReference>
<proteinExistence type="inferred from homology"/>
<organism evidence="10 11">
    <name type="scientific">Anaerobacillus arseniciselenatis</name>
    <dbReference type="NCBI Taxonomy" id="85682"/>
    <lineage>
        <taxon>Bacteria</taxon>
        <taxon>Bacillati</taxon>
        <taxon>Bacillota</taxon>
        <taxon>Bacilli</taxon>
        <taxon>Bacillales</taxon>
        <taxon>Bacillaceae</taxon>
        <taxon>Anaerobacillus</taxon>
    </lineage>
</organism>
<name>A0A1S2LVJ3_9BACI</name>
<dbReference type="Gene3D" id="1.20.1250.20">
    <property type="entry name" value="MFS general substrate transporter like domains"/>
    <property type="match status" value="1"/>
</dbReference>
<comment type="subcellular location">
    <subcellularLocation>
        <location evidence="1">Cell membrane</location>
        <topology evidence="1">Multi-pass membrane protein</topology>
    </subcellularLocation>
</comment>
<feature type="transmembrane region" description="Helical" evidence="8">
    <location>
        <begin position="196"/>
        <end position="216"/>
    </location>
</feature>
<dbReference type="GO" id="GO:0022857">
    <property type="term" value="F:transmembrane transporter activity"/>
    <property type="evidence" value="ECO:0007669"/>
    <property type="project" value="InterPro"/>
</dbReference>
<dbReference type="NCBIfam" id="TIGR00711">
    <property type="entry name" value="efflux_EmrB"/>
    <property type="match status" value="1"/>
</dbReference>
<dbReference type="EMBL" id="MLQQ01000001">
    <property type="protein sequence ID" value="OIJ16220.1"/>
    <property type="molecule type" value="Genomic_DNA"/>
</dbReference>
<dbReference type="InterPro" id="IPR005829">
    <property type="entry name" value="Sugar_transporter_CS"/>
</dbReference>
<dbReference type="Proteomes" id="UP000180098">
    <property type="component" value="Unassembled WGS sequence"/>
</dbReference>
<dbReference type="InterPro" id="IPR004638">
    <property type="entry name" value="EmrB-like"/>
</dbReference>
<comment type="caution">
    <text evidence="10">The sequence shown here is derived from an EMBL/GenBank/DDBJ whole genome shotgun (WGS) entry which is preliminary data.</text>
</comment>
<feature type="transmembrane region" description="Helical" evidence="8">
    <location>
        <begin position="329"/>
        <end position="349"/>
    </location>
</feature>
<feature type="transmembrane region" description="Helical" evidence="8">
    <location>
        <begin position="397"/>
        <end position="415"/>
    </location>
</feature>
<accession>A0A1S2LVJ3</accession>
<evidence type="ECO:0000256" key="7">
    <source>
        <dbReference type="ARBA" id="ARBA00023136"/>
    </source>
</evidence>
<gene>
    <name evidence="10" type="ORF">BKP35_04380</name>
</gene>
<dbReference type="AlphaFoldDB" id="A0A1S2LVJ3"/>
<dbReference type="Pfam" id="PF07690">
    <property type="entry name" value="MFS_1"/>
    <property type="match status" value="1"/>
</dbReference>
<dbReference type="InterPro" id="IPR036259">
    <property type="entry name" value="MFS_trans_sf"/>
</dbReference>
<dbReference type="RefSeq" id="WP_071312146.1">
    <property type="nucleotide sequence ID" value="NZ_MLQQ01000001.1"/>
</dbReference>
<evidence type="ECO:0000256" key="2">
    <source>
        <dbReference type="ARBA" id="ARBA00008537"/>
    </source>
</evidence>
<evidence type="ECO:0000256" key="3">
    <source>
        <dbReference type="ARBA" id="ARBA00022448"/>
    </source>
</evidence>
<evidence type="ECO:0000256" key="5">
    <source>
        <dbReference type="ARBA" id="ARBA00022692"/>
    </source>
</evidence>
<feature type="transmembrane region" description="Helical" evidence="8">
    <location>
        <begin position="435"/>
        <end position="458"/>
    </location>
</feature>
<dbReference type="Gene3D" id="1.20.1720.10">
    <property type="entry name" value="Multidrug resistance protein D"/>
    <property type="match status" value="1"/>
</dbReference>
<feature type="transmembrane region" description="Helical" evidence="8">
    <location>
        <begin position="9"/>
        <end position="29"/>
    </location>
</feature>
<dbReference type="GO" id="GO:0005886">
    <property type="term" value="C:plasma membrane"/>
    <property type="evidence" value="ECO:0007669"/>
    <property type="project" value="UniProtKB-SubCell"/>
</dbReference>
<dbReference type="SUPFAM" id="SSF103473">
    <property type="entry name" value="MFS general substrate transporter"/>
    <property type="match status" value="1"/>
</dbReference>
<feature type="transmembrane region" description="Helical" evidence="8">
    <location>
        <begin position="228"/>
        <end position="246"/>
    </location>
</feature>
<dbReference type="CDD" id="cd17503">
    <property type="entry name" value="MFS_LmrB_MDR_like"/>
    <property type="match status" value="1"/>
</dbReference>
<keyword evidence="11" id="KW-1185">Reference proteome</keyword>
<dbReference type="PANTHER" id="PTHR42718:SF9">
    <property type="entry name" value="MAJOR FACILITATOR SUPERFAMILY MULTIDRUG TRANSPORTER MFSC"/>
    <property type="match status" value="1"/>
</dbReference>
<dbReference type="PROSITE" id="PS50850">
    <property type="entry name" value="MFS"/>
    <property type="match status" value="1"/>
</dbReference>
<keyword evidence="3" id="KW-0813">Transport</keyword>
<comment type="similarity">
    <text evidence="2">Belongs to the major facilitator superfamily. EmrB family.</text>
</comment>